<organism evidence="1 2">
    <name type="scientific">Klebsiella pneumoniae subsp. pneumoniae (strain HS11286)</name>
    <dbReference type="NCBI Taxonomy" id="1125630"/>
    <lineage>
        <taxon>Bacteria</taxon>
        <taxon>Pseudomonadati</taxon>
        <taxon>Pseudomonadota</taxon>
        <taxon>Gammaproteobacteria</taxon>
        <taxon>Enterobacterales</taxon>
        <taxon>Enterobacteriaceae</taxon>
        <taxon>Klebsiella/Raoultella group</taxon>
        <taxon>Klebsiella</taxon>
        <taxon>Klebsiella pneumoniae complex</taxon>
    </lineage>
</organism>
<evidence type="ECO:0000313" key="2">
    <source>
        <dbReference type="Proteomes" id="UP000007841"/>
    </source>
</evidence>
<keyword evidence="1" id="KW-0614">Plasmid</keyword>
<evidence type="ECO:0000313" key="1">
    <source>
        <dbReference type="EMBL" id="AEW92066.1"/>
    </source>
</evidence>
<sequence length="40" mass="4731">MRFRFSLSGTWLTICNIIIKYNYASYFYSQNANNVAYTPV</sequence>
<geneLocation type="plasmid" evidence="1 2">
    <name>pKPHS2</name>
</geneLocation>
<reference evidence="2" key="1">
    <citation type="journal article" date="2012" name="J. Bacteriol.">
        <title>Complete genome sequence of Klebsiella pneumoniae subsp. pneumoniae HS11286, a multidrug-resistant strain isolated from human sputum.</title>
        <authorList>
            <person name="Liu P."/>
            <person name="Li P."/>
            <person name="Jiang X."/>
            <person name="Bi D."/>
            <person name="Xie Y."/>
            <person name="Tai C."/>
            <person name="Deng Z."/>
            <person name="Rajakumar K."/>
            <person name="Ou H.Y."/>
        </authorList>
    </citation>
    <scope>NUCLEOTIDE SEQUENCE [LARGE SCALE GENOMIC DNA]</scope>
    <source>
        <strain evidence="2">HS11286</strain>
        <plasmid evidence="2">pKPHS2</plasmid>
    </source>
</reference>
<dbReference type="Proteomes" id="UP000007841">
    <property type="component" value="Plasmid pKPHS2"/>
</dbReference>
<keyword evidence="2" id="KW-1185">Reference proteome</keyword>
<dbReference type="AlphaFoldDB" id="A0A0H3GZG7"/>
<dbReference type="RefSeq" id="YP_005229633.1">
    <property type="nucleotide sequence ID" value="NC_016846.1"/>
</dbReference>
<dbReference type="EMBL" id="CP003224">
    <property type="protein sequence ID" value="AEW92066.1"/>
    <property type="molecule type" value="Genomic_DNA"/>
</dbReference>
<name>A0A0H3GZG7_KLEPH</name>
<gene>
    <name evidence="1" type="ordered locus">KPHS_p200170</name>
</gene>
<dbReference type="RefSeq" id="WP_014343466.1">
    <property type="nucleotide sequence ID" value="NC_016846.1"/>
</dbReference>
<proteinExistence type="predicted"/>
<protein>
    <submittedName>
        <fullName evidence="1">Uncharacterized protein</fullName>
    </submittedName>
</protein>
<dbReference type="HOGENOM" id="CLU_3291139_0_0_6"/>
<dbReference type="KEGG" id="kpm:KPHS_p200170"/>
<dbReference type="GeneID" id="11844830"/>
<accession>A0A0H3GZG7</accession>